<feature type="domain" description="Reverse transcriptase Ty1/copia-type" evidence="1">
    <location>
        <begin position="208"/>
        <end position="269"/>
    </location>
</feature>
<feature type="non-terminal residue" evidence="2">
    <location>
        <position position="1"/>
    </location>
</feature>
<accession>A0A6L2J5Q7</accession>
<gene>
    <name evidence="2" type="ORF">Tci_004331</name>
</gene>
<protein>
    <submittedName>
        <fullName evidence="2">Ribonuclease H-like domain-containing protein</fullName>
    </submittedName>
</protein>
<organism evidence="2">
    <name type="scientific">Tanacetum cinerariifolium</name>
    <name type="common">Dalmatian daisy</name>
    <name type="synonym">Chrysanthemum cinerariifolium</name>
    <dbReference type="NCBI Taxonomy" id="118510"/>
    <lineage>
        <taxon>Eukaryota</taxon>
        <taxon>Viridiplantae</taxon>
        <taxon>Streptophyta</taxon>
        <taxon>Embryophyta</taxon>
        <taxon>Tracheophyta</taxon>
        <taxon>Spermatophyta</taxon>
        <taxon>Magnoliopsida</taxon>
        <taxon>eudicotyledons</taxon>
        <taxon>Gunneridae</taxon>
        <taxon>Pentapetalae</taxon>
        <taxon>asterids</taxon>
        <taxon>campanulids</taxon>
        <taxon>Asterales</taxon>
        <taxon>Asteraceae</taxon>
        <taxon>Asteroideae</taxon>
        <taxon>Anthemideae</taxon>
        <taxon>Anthemidinae</taxon>
        <taxon>Tanacetum</taxon>
    </lineage>
</organism>
<proteinExistence type="predicted"/>
<reference evidence="2" key="1">
    <citation type="journal article" date="2019" name="Sci. Rep.">
        <title>Draft genome of Tanacetum cinerariifolium, the natural source of mosquito coil.</title>
        <authorList>
            <person name="Yamashiro T."/>
            <person name="Shiraishi A."/>
            <person name="Satake H."/>
            <person name="Nakayama K."/>
        </authorList>
    </citation>
    <scope>NUCLEOTIDE SEQUENCE</scope>
</reference>
<evidence type="ECO:0000259" key="1">
    <source>
        <dbReference type="Pfam" id="PF07727"/>
    </source>
</evidence>
<dbReference type="EMBL" id="BKCJ010000345">
    <property type="protein sequence ID" value="GEU32353.1"/>
    <property type="molecule type" value="Genomic_DNA"/>
</dbReference>
<name>A0A6L2J5Q7_TANCI</name>
<comment type="caution">
    <text evidence="2">The sequence shown here is derived from an EMBL/GenBank/DDBJ whole genome shotgun (WGS) entry which is preliminary data.</text>
</comment>
<evidence type="ECO:0000313" key="2">
    <source>
        <dbReference type="EMBL" id="GEU32353.1"/>
    </source>
</evidence>
<dbReference type="Pfam" id="PF07727">
    <property type="entry name" value="RVT_2"/>
    <property type="match status" value="2"/>
</dbReference>
<sequence length="557" mass="63045">AYENSLIYKERTKKLHDAKIKNRIFNVGDQVLLFNSRLKIFSGKLKSHWSGPFTISEIYQYRTAKLVHPDGCNFKVNCHRLKHYHGGDPPPLEIPDVHTFPKDNLIQGSSRATTRHIQEEGIDYDEVFPPVARIEAIRLFLAYASFKDFVVYQMDVKSVFLYGKIEEDVYVCQPTRFEDPNFPDRVYKVEKALYGLHQAPRAWKELCNVFEKLMYENFQISSMGELTFFLGLQVKQKNDGIFITQDKYVAKILKKFGFTEVKNASTPMETQKPLLKDEDGEEVDMCLGVEVRMRAEHTLEQKNRLEDKCSEQSARLLEKDTEITHLRSLLSLKEYEAAEAICLREQVSDVEVADAVKGSQFSCDELNSKVVSLEYERGGIVNQATALCNQVMELDAQLLEIAAHLKEEFYPRFLAIGCAINKGIQDGLKAGVDHRKAGRDLSVIKAYNPSADSKYIDTVNAFGVVEFSLLTELESKKDASMVDLMDSFRLEGPLAEIPRADDLLTGEANTFAARATADPITTRSMTFAPSSVVPPLSVPNYQVLDMEPHDGDPSYIA</sequence>
<feature type="domain" description="Reverse transcriptase Ty1/copia-type" evidence="1">
    <location>
        <begin position="115"/>
        <end position="206"/>
    </location>
</feature>
<dbReference type="AlphaFoldDB" id="A0A6L2J5Q7"/>
<dbReference type="InterPro" id="IPR013103">
    <property type="entry name" value="RVT_2"/>
</dbReference>